<evidence type="ECO:0000313" key="2">
    <source>
        <dbReference type="EMBL" id="VFU13813.1"/>
    </source>
</evidence>
<proteinExistence type="predicted"/>
<protein>
    <recommendedName>
        <fullName evidence="1">Transcription factor zinc-finger domain-containing protein</fullName>
    </recommendedName>
</protein>
<sequence length="96" mass="11589">MKSCPVCSIPMDEVKKSGVLIDVCPSCKGVWLDRGELTRLLENIKTYRDEEYDYDDRSRDRDRDYYGRDDRKYDKDYYKHKKKKRGIFGMLEDIFD</sequence>
<feature type="domain" description="Transcription factor zinc-finger" evidence="1">
    <location>
        <begin position="4"/>
        <end position="42"/>
    </location>
</feature>
<gene>
    <name evidence="2" type="ORF">SCFA_2300001</name>
</gene>
<dbReference type="EMBL" id="CAADRN010000147">
    <property type="protein sequence ID" value="VFU13813.1"/>
    <property type="molecule type" value="Genomic_DNA"/>
</dbReference>
<evidence type="ECO:0000259" key="1">
    <source>
        <dbReference type="Pfam" id="PF13453"/>
    </source>
</evidence>
<name>A0A485LZB0_9ZZZZ</name>
<accession>A0A485LZB0</accession>
<reference evidence="2" key="1">
    <citation type="submission" date="2019-03" db="EMBL/GenBank/DDBJ databases">
        <authorList>
            <person name="Hao L."/>
        </authorList>
    </citation>
    <scope>NUCLEOTIDE SEQUENCE</scope>
</reference>
<dbReference type="AlphaFoldDB" id="A0A485LZB0"/>
<dbReference type="Pfam" id="PF13453">
    <property type="entry name" value="Zn_ribbon_TFIIB"/>
    <property type="match status" value="1"/>
</dbReference>
<dbReference type="InterPro" id="IPR027392">
    <property type="entry name" value="TF_Znf"/>
</dbReference>
<organism evidence="2">
    <name type="scientific">anaerobic digester metagenome</name>
    <dbReference type="NCBI Taxonomy" id="1263854"/>
    <lineage>
        <taxon>unclassified sequences</taxon>
        <taxon>metagenomes</taxon>
        <taxon>ecological metagenomes</taxon>
    </lineage>
</organism>